<dbReference type="Proteomes" id="UP000887540">
    <property type="component" value="Unplaced"/>
</dbReference>
<dbReference type="InterPro" id="IPR008979">
    <property type="entry name" value="Galactose-bd-like_sf"/>
</dbReference>
<dbReference type="SUPFAM" id="SSF49785">
    <property type="entry name" value="Galactose-binding domain-like"/>
    <property type="match status" value="1"/>
</dbReference>
<feature type="domain" description="Beta-galactosidase galactose-binding" evidence="6">
    <location>
        <begin position="363"/>
        <end position="405"/>
    </location>
</feature>
<evidence type="ECO:0000256" key="1">
    <source>
        <dbReference type="ARBA" id="ARBA00009809"/>
    </source>
</evidence>
<evidence type="ECO:0000256" key="3">
    <source>
        <dbReference type="ARBA" id="ARBA00023295"/>
    </source>
</evidence>
<name>A0A914EB21_9BILA</name>
<dbReference type="Pfam" id="PF01301">
    <property type="entry name" value="Glyco_hydro_35"/>
    <property type="match status" value="1"/>
</dbReference>
<dbReference type="InterPro" id="IPR001944">
    <property type="entry name" value="Glycoside_Hdrlase_35"/>
</dbReference>
<protein>
    <submittedName>
        <fullName evidence="8">Glycoside hydrolase 35 catalytic domain-containing protein</fullName>
    </submittedName>
</protein>
<dbReference type="SUPFAM" id="SSF51445">
    <property type="entry name" value="(Trans)glycosidases"/>
    <property type="match status" value="1"/>
</dbReference>
<evidence type="ECO:0000256" key="2">
    <source>
        <dbReference type="ARBA" id="ARBA00022801"/>
    </source>
</evidence>
<feature type="domain" description="Beta-galactosidase 1-like first all-beta" evidence="5">
    <location>
        <begin position="262"/>
        <end position="309"/>
    </location>
</feature>
<dbReference type="PANTHER" id="PTHR23421">
    <property type="entry name" value="BETA-GALACTOSIDASE RELATED"/>
    <property type="match status" value="1"/>
</dbReference>
<sequence length="410" mass="45268">MIFSYLAKIQNYYNKLLDIVQPLLYKNGGPILTIQVENEYGYVGACNHNYTTWLRDLIWSKLGKDVVLTTVDNPSFLTCGAVPEVLATVDFGITSDSNIDQSFSQQRKFNNGGPTVCTEYWVQWFATWGQSSDNYLAKNVDTSSAVVDNMNHMYYNWNASVNVYMIHGGTNFGFMNGAESNAAITTSYDYGAAIAENGDITPTYKAVRSWIQNISNWPQPPLDIPANNPASNYGQVTLKRIGANLISTLTQIQETCQQSQDPLSFEQLDYGYGYVLYTVTLTAGGKNLAAPNIHDYGYVFVNNVYQGLHTGVTLDGVALQNWYACGINLTKAAIDQLASSVMNENKGAIFPEKAASTPGVFVGQFMASVLQDTFFDSRGWGKGQLFVNGYNLGRYWPTAGPQVTISMKLI</sequence>
<evidence type="ECO:0000259" key="5">
    <source>
        <dbReference type="Pfam" id="PF21317"/>
    </source>
</evidence>
<dbReference type="Gene3D" id="2.60.120.260">
    <property type="entry name" value="Galactose-binding domain-like"/>
    <property type="match status" value="4"/>
</dbReference>
<dbReference type="Gene3D" id="3.20.20.80">
    <property type="entry name" value="Glycosidases"/>
    <property type="match status" value="1"/>
</dbReference>
<keyword evidence="2" id="KW-0378">Hydrolase</keyword>
<keyword evidence="7" id="KW-1185">Reference proteome</keyword>
<reference evidence="8" key="1">
    <citation type="submission" date="2022-11" db="UniProtKB">
        <authorList>
            <consortium name="WormBaseParasite"/>
        </authorList>
    </citation>
    <scope>IDENTIFICATION</scope>
</reference>
<organism evidence="7 8">
    <name type="scientific">Acrobeloides nanus</name>
    <dbReference type="NCBI Taxonomy" id="290746"/>
    <lineage>
        <taxon>Eukaryota</taxon>
        <taxon>Metazoa</taxon>
        <taxon>Ecdysozoa</taxon>
        <taxon>Nematoda</taxon>
        <taxon>Chromadorea</taxon>
        <taxon>Rhabditida</taxon>
        <taxon>Tylenchina</taxon>
        <taxon>Cephalobomorpha</taxon>
        <taxon>Cephaloboidea</taxon>
        <taxon>Cephalobidae</taxon>
        <taxon>Acrobeloides</taxon>
    </lineage>
</organism>
<dbReference type="InterPro" id="IPR017853">
    <property type="entry name" value="GH"/>
</dbReference>
<dbReference type="InterPro" id="IPR048912">
    <property type="entry name" value="BetaGal1-like_ABD1"/>
</dbReference>
<dbReference type="GO" id="GO:0005975">
    <property type="term" value="P:carbohydrate metabolic process"/>
    <property type="evidence" value="ECO:0007669"/>
    <property type="project" value="InterPro"/>
</dbReference>
<dbReference type="GO" id="GO:0004553">
    <property type="term" value="F:hydrolase activity, hydrolyzing O-glycosyl compounds"/>
    <property type="evidence" value="ECO:0007669"/>
    <property type="project" value="InterPro"/>
</dbReference>
<dbReference type="Pfam" id="PF21467">
    <property type="entry name" value="BetaGal_gal-bd"/>
    <property type="match status" value="1"/>
</dbReference>
<dbReference type="PROSITE" id="PS01182">
    <property type="entry name" value="GLYCOSYL_HYDROL_F35"/>
    <property type="match status" value="1"/>
</dbReference>
<accession>A0A914EB21</accession>
<evidence type="ECO:0000313" key="8">
    <source>
        <dbReference type="WBParaSite" id="ACRNAN_scaffold693.g28830.t1"/>
    </source>
</evidence>
<proteinExistence type="inferred from homology"/>
<dbReference type="PRINTS" id="PR00742">
    <property type="entry name" value="GLHYDRLASE35"/>
</dbReference>
<evidence type="ECO:0000313" key="7">
    <source>
        <dbReference type="Proteomes" id="UP000887540"/>
    </source>
</evidence>
<dbReference type="InterPro" id="IPR031330">
    <property type="entry name" value="Gly_Hdrlase_35_cat"/>
</dbReference>
<dbReference type="Pfam" id="PF21317">
    <property type="entry name" value="BetaGal_ABD_1"/>
    <property type="match status" value="1"/>
</dbReference>
<feature type="domain" description="Glycoside hydrolase 35 catalytic" evidence="4">
    <location>
        <begin position="4"/>
        <end position="213"/>
    </location>
</feature>
<comment type="similarity">
    <text evidence="1">Belongs to the glycosyl hydrolase 35 family.</text>
</comment>
<dbReference type="InterPro" id="IPR019801">
    <property type="entry name" value="Glyco_hydro_35_CS"/>
</dbReference>
<dbReference type="WBParaSite" id="ACRNAN_scaffold693.g28830.t1">
    <property type="protein sequence ID" value="ACRNAN_scaffold693.g28830.t1"/>
    <property type="gene ID" value="ACRNAN_scaffold693.g28830"/>
</dbReference>
<dbReference type="InterPro" id="IPR048913">
    <property type="entry name" value="BetaGal_gal-bd"/>
</dbReference>
<dbReference type="AlphaFoldDB" id="A0A914EB21"/>
<evidence type="ECO:0000259" key="4">
    <source>
        <dbReference type="Pfam" id="PF01301"/>
    </source>
</evidence>
<keyword evidence="3" id="KW-0326">Glycosidase</keyword>
<evidence type="ECO:0000259" key="6">
    <source>
        <dbReference type="Pfam" id="PF21467"/>
    </source>
</evidence>